<dbReference type="PROSITE" id="PS50977">
    <property type="entry name" value="HTH_TETR_2"/>
    <property type="match status" value="1"/>
</dbReference>
<sequence>MPRTNPERRAALADAAVALLAADGVHGLTHRTVERAAGLPAGTAANYVRSREELLVAAAERVVELHLAAMRRIDRTLDVSGSPEPLTELLATSLEDAVTTSRARYLAIFELQLEARRRPALGAVLARLGSVATAFTADEHAALGLDVPPDAIPTLVTLYGGALFSLVNAPEDVDRTTVRHLARAIVRGTSAAHAAAPPA</sequence>
<dbReference type="GO" id="GO:0003677">
    <property type="term" value="F:DNA binding"/>
    <property type="evidence" value="ECO:0007669"/>
    <property type="project" value="UniProtKB-UniRule"/>
</dbReference>
<reference evidence="4 5" key="1">
    <citation type="submission" date="2017-05" db="EMBL/GenBank/DDBJ databases">
        <authorList>
            <person name="Song R."/>
            <person name="Chenine A.L."/>
            <person name="Ruprecht R.M."/>
        </authorList>
    </citation>
    <scope>NUCLEOTIDE SEQUENCE [LARGE SCALE GENOMIC DNA]</scope>
    <source>
        <strain evidence="4 5">PSBB019</strain>
    </source>
</reference>
<dbReference type="EMBL" id="CP021383">
    <property type="protein sequence ID" value="ARU51014.1"/>
    <property type="molecule type" value="Genomic_DNA"/>
</dbReference>
<dbReference type="Gene3D" id="1.10.357.10">
    <property type="entry name" value="Tetracycline Repressor, domain 2"/>
    <property type="match status" value="1"/>
</dbReference>
<organism evidence="4 5">
    <name type="scientific">Cellulosimicrobium cellulans</name>
    <name type="common">Arthrobacter luteus</name>
    <dbReference type="NCBI Taxonomy" id="1710"/>
    <lineage>
        <taxon>Bacteria</taxon>
        <taxon>Bacillati</taxon>
        <taxon>Actinomycetota</taxon>
        <taxon>Actinomycetes</taxon>
        <taxon>Micrococcales</taxon>
        <taxon>Promicromonosporaceae</taxon>
        <taxon>Cellulosimicrobium</taxon>
    </lineage>
</organism>
<dbReference type="KEGG" id="cceu:CBR64_05430"/>
<dbReference type="Pfam" id="PF17940">
    <property type="entry name" value="TetR_C_31"/>
    <property type="match status" value="1"/>
</dbReference>
<protein>
    <recommendedName>
        <fullName evidence="3">HTH tetR-type domain-containing protein</fullName>
    </recommendedName>
</protein>
<name>A0A1Y0HUS1_CELCE</name>
<evidence type="ECO:0000256" key="2">
    <source>
        <dbReference type="PROSITE-ProRule" id="PRU00335"/>
    </source>
</evidence>
<proteinExistence type="predicted"/>
<evidence type="ECO:0000256" key="1">
    <source>
        <dbReference type="ARBA" id="ARBA00023125"/>
    </source>
</evidence>
<dbReference type="SUPFAM" id="SSF46689">
    <property type="entry name" value="Homeodomain-like"/>
    <property type="match status" value="1"/>
</dbReference>
<evidence type="ECO:0000313" key="5">
    <source>
        <dbReference type="Proteomes" id="UP000196228"/>
    </source>
</evidence>
<keyword evidence="1 2" id="KW-0238">DNA-binding</keyword>
<feature type="DNA-binding region" description="H-T-H motif" evidence="2">
    <location>
        <begin position="29"/>
        <end position="48"/>
    </location>
</feature>
<dbReference type="RefSeq" id="WP_087470067.1">
    <property type="nucleotide sequence ID" value="NZ_CP021383.1"/>
</dbReference>
<dbReference type="InterPro" id="IPR041583">
    <property type="entry name" value="TetR_C_31"/>
</dbReference>
<evidence type="ECO:0000313" key="4">
    <source>
        <dbReference type="EMBL" id="ARU51014.1"/>
    </source>
</evidence>
<feature type="domain" description="HTH tetR-type" evidence="3">
    <location>
        <begin position="6"/>
        <end position="66"/>
    </location>
</feature>
<accession>A0A1Y0HUS1</accession>
<dbReference type="InterPro" id="IPR009057">
    <property type="entry name" value="Homeodomain-like_sf"/>
</dbReference>
<dbReference type="InterPro" id="IPR001647">
    <property type="entry name" value="HTH_TetR"/>
</dbReference>
<dbReference type="AlphaFoldDB" id="A0A1Y0HUS1"/>
<evidence type="ECO:0000259" key="3">
    <source>
        <dbReference type="PROSITE" id="PS50977"/>
    </source>
</evidence>
<dbReference type="OrthoDB" id="7506349at2"/>
<dbReference type="Proteomes" id="UP000196228">
    <property type="component" value="Chromosome"/>
</dbReference>
<gene>
    <name evidence="4" type="ORF">CBR64_05430</name>
</gene>